<proteinExistence type="predicted"/>
<keyword evidence="1" id="KW-0732">Signal</keyword>
<reference evidence="2" key="1">
    <citation type="submission" date="2015-08" db="UniProtKB">
        <authorList>
            <consortium name="WormBaseParasite"/>
        </authorList>
    </citation>
    <scope>IDENTIFICATION</scope>
</reference>
<dbReference type="AlphaFoldDB" id="A0A0K0E5L4"/>
<accession>A0A0K0E5L4</accession>
<dbReference type="WBParaSite" id="SSTP_0000480000.1">
    <property type="protein sequence ID" value="SSTP_0000480000.1"/>
    <property type="gene ID" value="SSTP_0000480000"/>
</dbReference>
<evidence type="ECO:0000256" key="1">
    <source>
        <dbReference type="SAM" id="SignalP"/>
    </source>
</evidence>
<name>A0A0K0E5L4_STRER</name>
<sequence>MKNFNIIVIIFCIVLLFNYCRGVNLKCNSKYPKKNVKYCYFFVAINEGTYHNLVNCLPVKLKNQLYKIRYGKLPTVFKLTRMNLLIRKMVDQHFVKSYFFKYLPGFIYHYPTYIVFKKN</sequence>
<evidence type="ECO:0000313" key="2">
    <source>
        <dbReference type="WBParaSite" id="SSTP_0000480000.1"/>
    </source>
</evidence>
<feature type="chain" id="PRO_5005327722" evidence="1">
    <location>
        <begin position="23"/>
        <end position="119"/>
    </location>
</feature>
<organism evidence="2">
    <name type="scientific">Strongyloides stercoralis</name>
    <name type="common">Threadworm</name>
    <dbReference type="NCBI Taxonomy" id="6248"/>
    <lineage>
        <taxon>Eukaryota</taxon>
        <taxon>Metazoa</taxon>
        <taxon>Ecdysozoa</taxon>
        <taxon>Nematoda</taxon>
        <taxon>Chromadorea</taxon>
        <taxon>Rhabditida</taxon>
        <taxon>Tylenchina</taxon>
        <taxon>Panagrolaimomorpha</taxon>
        <taxon>Strongyloidoidea</taxon>
        <taxon>Strongyloididae</taxon>
        <taxon>Strongyloides</taxon>
    </lineage>
</organism>
<feature type="signal peptide" evidence="1">
    <location>
        <begin position="1"/>
        <end position="22"/>
    </location>
</feature>
<protein>
    <submittedName>
        <fullName evidence="2">Uncharacterized protein</fullName>
    </submittedName>
</protein>